<protein>
    <submittedName>
        <fullName evidence="2">Uncharacterized protein</fullName>
    </submittedName>
</protein>
<accession>A0A6N4SMC8</accession>
<evidence type="ECO:0000313" key="2">
    <source>
        <dbReference type="EMBL" id="ABG57403.1"/>
    </source>
</evidence>
<name>A0A6N4SMC8_CYTH3</name>
<keyword evidence="3" id="KW-1185">Reference proteome</keyword>
<evidence type="ECO:0000256" key="1">
    <source>
        <dbReference type="SAM" id="MobiDB-lite"/>
    </source>
</evidence>
<dbReference type="AlphaFoldDB" id="A0A6N4SMC8"/>
<dbReference type="Proteomes" id="UP000001822">
    <property type="component" value="Chromosome"/>
</dbReference>
<dbReference type="EMBL" id="CP000383">
    <property type="protein sequence ID" value="ABG57403.1"/>
    <property type="molecule type" value="Genomic_DNA"/>
</dbReference>
<dbReference type="KEGG" id="chu:CHU_0110"/>
<gene>
    <name evidence="2" type="ordered locus">CHU_0110</name>
</gene>
<reference evidence="2 3" key="1">
    <citation type="journal article" date="2007" name="Appl. Environ. Microbiol.">
        <title>Genome sequence of the cellulolytic gliding bacterium Cytophaga hutchinsonii.</title>
        <authorList>
            <person name="Xie G."/>
            <person name="Bruce D.C."/>
            <person name="Challacombe J.F."/>
            <person name="Chertkov O."/>
            <person name="Detter J.C."/>
            <person name="Gilna P."/>
            <person name="Han C.S."/>
            <person name="Lucas S."/>
            <person name="Misra M."/>
            <person name="Myers G.L."/>
            <person name="Richardson P."/>
            <person name="Tapia R."/>
            <person name="Thayer N."/>
            <person name="Thompson L.S."/>
            <person name="Brettin T.S."/>
            <person name="Henrissat B."/>
            <person name="Wilson D.B."/>
            <person name="McBride M.J."/>
        </authorList>
    </citation>
    <scope>NUCLEOTIDE SEQUENCE [LARGE SCALE GENOMIC DNA]</scope>
    <source>
        <strain evidence="3">ATCC 33406 / DSM 1761 / CIP 103989 / NBRC 15051 / NCIMB 9469 / D465</strain>
    </source>
</reference>
<organism evidence="2 3">
    <name type="scientific">Cytophaga hutchinsonii (strain ATCC 33406 / DSM 1761 / CIP 103989 / NBRC 15051 / NCIMB 9469 / D465)</name>
    <dbReference type="NCBI Taxonomy" id="269798"/>
    <lineage>
        <taxon>Bacteria</taxon>
        <taxon>Pseudomonadati</taxon>
        <taxon>Bacteroidota</taxon>
        <taxon>Cytophagia</taxon>
        <taxon>Cytophagales</taxon>
        <taxon>Cytophagaceae</taxon>
        <taxon>Cytophaga</taxon>
    </lineage>
</organism>
<feature type="region of interest" description="Disordered" evidence="1">
    <location>
        <begin position="222"/>
        <end position="245"/>
    </location>
</feature>
<proteinExistence type="predicted"/>
<evidence type="ECO:0000313" key="3">
    <source>
        <dbReference type="Proteomes" id="UP000001822"/>
    </source>
</evidence>
<sequence length="245" mass="27653">MITLNVLFFVPCYTNSTVMKNILFVCFALLLLSAGQPKLVNQKMVEGITVGMPKDFTQMSDDDIANKYPSTKKPVSMYTNLDRTVDFGLNISKSRWGGLDLNILKDIFHATIVDSYDTVIFLQEDIISINGRPYVRYEYNSRFDKTEGYHYLLISILAKTVGEADVDKEKLAPDNANHLLIFNFYCAKTYQTKYQPIAGVMMQSIHVNTNQACKAIPSAEKPAAKGLVTPEQILQDQKKRGTKNK</sequence>